<dbReference type="GO" id="GO:0016712">
    <property type="term" value="F:oxidoreductase activity, acting on paired donors, with incorporation or reduction of molecular oxygen, reduced flavin or flavoprotein as one donor, and incorporation of one atom of oxygen"/>
    <property type="evidence" value="ECO:0007669"/>
    <property type="project" value="InterPro"/>
</dbReference>
<keyword evidence="8" id="KW-0492">Microsome</keyword>
<evidence type="ECO:0000256" key="4">
    <source>
        <dbReference type="ARBA" id="ARBA00010617"/>
    </source>
</evidence>
<dbReference type="PRINTS" id="PR00385">
    <property type="entry name" value="P450"/>
</dbReference>
<evidence type="ECO:0000256" key="2">
    <source>
        <dbReference type="ARBA" id="ARBA00004524"/>
    </source>
</evidence>
<dbReference type="PANTHER" id="PTHR24300">
    <property type="entry name" value="CYTOCHROME P450 508A4-RELATED"/>
    <property type="match status" value="1"/>
</dbReference>
<proteinExistence type="inferred from homology"/>
<organism evidence="17 18">
    <name type="scientific">Galemys pyrenaicus</name>
    <name type="common">Iberian desman</name>
    <name type="synonym">Pyrenean desman</name>
    <dbReference type="NCBI Taxonomy" id="202257"/>
    <lineage>
        <taxon>Eukaryota</taxon>
        <taxon>Metazoa</taxon>
        <taxon>Chordata</taxon>
        <taxon>Craniata</taxon>
        <taxon>Vertebrata</taxon>
        <taxon>Euteleostomi</taxon>
        <taxon>Mammalia</taxon>
        <taxon>Eutheria</taxon>
        <taxon>Laurasiatheria</taxon>
        <taxon>Eulipotyphla</taxon>
        <taxon>Talpidae</taxon>
        <taxon>Galemys</taxon>
    </lineage>
</organism>
<dbReference type="GO" id="GO:0020037">
    <property type="term" value="F:heme binding"/>
    <property type="evidence" value="ECO:0007669"/>
    <property type="project" value="InterPro"/>
</dbReference>
<evidence type="ECO:0000256" key="6">
    <source>
        <dbReference type="ARBA" id="ARBA00022723"/>
    </source>
</evidence>
<keyword evidence="18" id="KW-1185">Reference proteome</keyword>
<dbReference type="PROSITE" id="PS00086">
    <property type="entry name" value="CYTOCHROME_P450"/>
    <property type="match status" value="1"/>
</dbReference>
<comment type="subcellular location">
    <subcellularLocation>
        <location evidence="3">Endoplasmic reticulum membrane</location>
    </subcellularLocation>
    <subcellularLocation>
        <location evidence="2">Microsome membrane</location>
    </subcellularLocation>
</comment>
<dbReference type="InterPro" id="IPR008071">
    <property type="entry name" value="Cyt_P450_E_grp-I_CYP2J-like"/>
</dbReference>
<evidence type="ECO:0000256" key="3">
    <source>
        <dbReference type="ARBA" id="ARBA00004586"/>
    </source>
</evidence>
<dbReference type="PRINTS" id="PR01688">
    <property type="entry name" value="EP450ICYP2J"/>
</dbReference>
<dbReference type="GO" id="GO:0006805">
    <property type="term" value="P:xenobiotic metabolic process"/>
    <property type="evidence" value="ECO:0007669"/>
    <property type="project" value="TreeGrafter"/>
</dbReference>
<keyword evidence="9 14" id="KW-0560">Oxidoreductase</keyword>
<keyword evidence="6 13" id="KW-0479">Metal-binding</keyword>
<evidence type="ECO:0000256" key="14">
    <source>
        <dbReference type="RuleBase" id="RU000461"/>
    </source>
</evidence>
<keyword evidence="16" id="KW-1133">Transmembrane helix</keyword>
<dbReference type="InterPro" id="IPR036396">
    <property type="entry name" value="Cyt_P450_sf"/>
</dbReference>
<protein>
    <submittedName>
        <fullName evidence="17">Cytochrome P450 2J2</fullName>
    </submittedName>
</protein>
<feature type="non-terminal residue" evidence="17">
    <location>
        <position position="1"/>
    </location>
</feature>
<dbReference type="Pfam" id="PF00067">
    <property type="entry name" value="p450"/>
    <property type="match status" value="1"/>
</dbReference>
<evidence type="ECO:0000313" key="17">
    <source>
        <dbReference type="EMBL" id="KAG8508527.1"/>
    </source>
</evidence>
<evidence type="ECO:0000256" key="5">
    <source>
        <dbReference type="ARBA" id="ARBA00022617"/>
    </source>
</evidence>
<feature type="non-terminal residue" evidence="17">
    <location>
        <position position="567"/>
    </location>
</feature>
<keyword evidence="11 14" id="KW-0503">Monooxygenase</keyword>
<feature type="compositionally biased region" description="Basic and acidic residues" evidence="15">
    <location>
        <begin position="25"/>
        <end position="35"/>
    </location>
</feature>
<feature type="region of interest" description="Disordered" evidence="15">
    <location>
        <begin position="1"/>
        <end position="55"/>
    </location>
</feature>
<dbReference type="InterPro" id="IPR001128">
    <property type="entry name" value="Cyt_P450"/>
</dbReference>
<evidence type="ECO:0000256" key="15">
    <source>
        <dbReference type="SAM" id="MobiDB-lite"/>
    </source>
</evidence>
<evidence type="ECO:0000256" key="8">
    <source>
        <dbReference type="ARBA" id="ARBA00022848"/>
    </source>
</evidence>
<feature type="binding site" description="axial binding residue" evidence="13">
    <location>
        <position position="518"/>
    </location>
    <ligand>
        <name>heme</name>
        <dbReference type="ChEBI" id="CHEBI:30413"/>
    </ligand>
    <ligandPart>
        <name>Fe</name>
        <dbReference type="ChEBI" id="CHEBI:18248"/>
    </ligandPart>
</feature>
<dbReference type="FunFam" id="1.10.630.10:FF:000004">
    <property type="entry name" value="cytochrome P450 2D15 isoform X1"/>
    <property type="match status" value="1"/>
</dbReference>
<name>A0A8J5ZXB9_GALPY</name>
<sequence length="567" mass="64719">YLRDRQGQKLGNGGSLLGTNGNRLGKQERARRASGPDRAAWAGPGCCQGRGKPGTGRLRLRAQRASWRPAFPSAMDSVGAALWAGCHLRTLLLGAVVFLLLANFLKRRRPKNYPPGPPGLPLFGNFFLLDFGNSHVEIQPYVKKYGNLLSLDFGKMHTVTISGLALIKEVLVNQSEKFVDRPVMPLRERFFKTNGLVMSNGQVWKDQRRFTLTTLRNFGLGKKTLEERIQEEAHFLTQEIEKEKAQPFDPHFKINNAVSNIICSVTFGERFEYQDHHFQELLRLLDEVVYLETSFWCQLYNVIPRIMDFLPGPHQKIFNYWGKLKLFVAHVIENHKRDWDPDKPRDFIDAYLKEIEKHRSNATSSFNEEGLIFCTLDLFFAGTETTSTTLRWALLYMALNPDIQEKVHAEIDTVLSQSLQPSTSLRDSMPYTNAVIHEVQRMGNIVPLNVPRVVKADTTLAGYHLPKGTTIITNLTALHTDPKVWATPDKFNPEHFLENGQFKKNESFLPFSAGKRVCLGEQLARTELFIFFTSLMQKFTFRPPDNEQLSLKFRMGLTIAPVTYRIC</sequence>
<reference evidence="17" key="1">
    <citation type="journal article" date="2021" name="Evol. Appl.">
        <title>The genome of the Pyrenean desman and the effects of bottlenecks and inbreeding on the genomic landscape of an endangered species.</title>
        <authorList>
            <person name="Escoda L."/>
            <person name="Castresana J."/>
        </authorList>
    </citation>
    <scope>NUCLEOTIDE SEQUENCE</scope>
    <source>
        <strain evidence="17">IBE-C5619</strain>
    </source>
</reference>
<evidence type="ECO:0000256" key="16">
    <source>
        <dbReference type="SAM" id="Phobius"/>
    </source>
</evidence>
<evidence type="ECO:0000256" key="9">
    <source>
        <dbReference type="ARBA" id="ARBA00023002"/>
    </source>
</evidence>
<evidence type="ECO:0000256" key="13">
    <source>
        <dbReference type="PIRSR" id="PIRSR602401-1"/>
    </source>
</evidence>
<keyword evidence="5 13" id="KW-0349">Heme</keyword>
<gene>
    <name evidence="17" type="ORF">J0S82_011786</name>
</gene>
<dbReference type="OrthoDB" id="2789670at2759"/>
<keyword evidence="7" id="KW-0256">Endoplasmic reticulum</keyword>
<dbReference type="GO" id="GO:0006082">
    <property type="term" value="P:organic acid metabolic process"/>
    <property type="evidence" value="ECO:0007669"/>
    <property type="project" value="TreeGrafter"/>
</dbReference>
<dbReference type="InterPro" id="IPR017972">
    <property type="entry name" value="Cyt_P450_CS"/>
</dbReference>
<dbReference type="PANTHER" id="PTHR24300:SF177">
    <property type="entry name" value="CYTOCHROME P450 2J2"/>
    <property type="match status" value="1"/>
</dbReference>
<evidence type="ECO:0000256" key="11">
    <source>
        <dbReference type="ARBA" id="ARBA00023033"/>
    </source>
</evidence>
<evidence type="ECO:0000256" key="10">
    <source>
        <dbReference type="ARBA" id="ARBA00023004"/>
    </source>
</evidence>
<dbReference type="Gene3D" id="1.10.630.10">
    <property type="entry name" value="Cytochrome P450"/>
    <property type="match status" value="1"/>
</dbReference>
<dbReference type="InterPro" id="IPR002401">
    <property type="entry name" value="Cyt_P450_E_grp-I"/>
</dbReference>
<accession>A0A8J5ZXB9</accession>
<comment type="cofactor">
    <cofactor evidence="1 13">
        <name>heme</name>
        <dbReference type="ChEBI" id="CHEBI:30413"/>
    </cofactor>
</comment>
<keyword evidence="12 16" id="KW-0472">Membrane</keyword>
<dbReference type="GO" id="GO:0005789">
    <property type="term" value="C:endoplasmic reticulum membrane"/>
    <property type="evidence" value="ECO:0007669"/>
    <property type="project" value="UniProtKB-SubCell"/>
</dbReference>
<dbReference type="PRINTS" id="PR00463">
    <property type="entry name" value="EP450I"/>
</dbReference>
<dbReference type="Proteomes" id="UP000700334">
    <property type="component" value="Unassembled WGS sequence"/>
</dbReference>
<evidence type="ECO:0000256" key="12">
    <source>
        <dbReference type="ARBA" id="ARBA00023136"/>
    </source>
</evidence>
<comment type="similarity">
    <text evidence="4 14">Belongs to the cytochrome P450 family.</text>
</comment>
<dbReference type="GO" id="GO:0005506">
    <property type="term" value="F:iron ion binding"/>
    <property type="evidence" value="ECO:0007669"/>
    <property type="project" value="InterPro"/>
</dbReference>
<evidence type="ECO:0000256" key="1">
    <source>
        <dbReference type="ARBA" id="ARBA00001971"/>
    </source>
</evidence>
<dbReference type="EMBL" id="JAGFMF010012014">
    <property type="protein sequence ID" value="KAG8508527.1"/>
    <property type="molecule type" value="Genomic_DNA"/>
</dbReference>
<keyword evidence="10 13" id="KW-0408">Iron</keyword>
<evidence type="ECO:0000256" key="7">
    <source>
        <dbReference type="ARBA" id="ARBA00022824"/>
    </source>
</evidence>
<feature type="transmembrane region" description="Helical" evidence="16">
    <location>
        <begin position="80"/>
        <end position="102"/>
    </location>
</feature>
<dbReference type="AlphaFoldDB" id="A0A8J5ZXB9"/>
<evidence type="ECO:0000313" key="18">
    <source>
        <dbReference type="Proteomes" id="UP000700334"/>
    </source>
</evidence>
<dbReference type="SUPFAM" id="SSF48264">
    <property type="entry name" value="Cytochrome P450"/>
    <property type="match status" value="1"/>
</dbReference>
<comment type="caution">
    <text evidence="17">The sequence shown here is derived from an EMBL/GenBank/DDBJ whole genome shotgun (WGS) entry which is preliminary data.</text>
</comment>
<keyword evidence="16" id="KW-0812">Transmembrane</keyword>
<dbReference type="InterPro" id="IPR050182">
    <property type="entry name" value="Cytochrome_P450_fam2"/>
</dbReference>